<organism evidence="1 2">
    <name type="scientific">Elysia crispata</name>
    <name type="common">lettuce slug</name>
    <dbReference type="NCBI Taxonomy" id="231223"/>
    <lineage>
        <taxon>Eukaryota</taxon>
        <taxon>Metazoa</taxon>
        <taxon>Spiralia</taxon>
        <taxon>Lophotrochozoa</taxon>
        <taxon>Mollusca</taxon>
        <taxon>Gastropoda</taxon>
        <taxon>Heterobranchia</taxon>
        <taxon>Euthyneura</taxon>
        <taxon>Panpulmonata</taxon>
        <taxon>Sacoglossa</taxon>
        <taxon>Placobranchoidea</taxon>
        <taxon>Plakobranchidae</taxon>
        <taxon>Elysia</taxon>
    </lineage>
</organism>
<dbReference type="AlphaFoldDB" id="A0AAE0XP59"/>
<accession>A0AAE0XP59</accession>
<gene>
    <name evidence="1" type="ORF">RRG08_014362</name>
</gene>
<proteinExistence type="predicted"/>
<reference evidence="1" key="1">
    <citation type="journal article" date="2023" name="G3 (Bethesda)">
        <title>A reference genome for the long-term kleptoplast-retaining sea slug Elysia crispata morphotype clarki.</title>
        <authorList>
            <person name="Eastman K.E."/>
            <person name="Pendleton A.L."/>
            <person name="Shaikh M.A."/>
            <person name="Suttiyut T."/>
            <person name="Ogas R."/>
            <person name="Tomko P."/>
            <person name="Gavelis G."/>
            <person name="Widhalm J.R."/>
            <person name="Wisecaver J.H."/>
        </authorList>
    </citation>
    <scope>NUCLEOTIDE SEQUENCE</scope>
    <source>
        <strain evidence="1">ECLA1</strain>
    </source>
</reference>
<comment type="caution">
    <text evidence="1">The sequence shown here is derived from an EMBL/GenBank/DDBJ whole genome shotgun (WGS) entry which is preliminary data.</text>
</comment>
<keyword evidence="2" id="KW-1185">Reference proteome</keyword>
<dbReference type="Proteomes" id="UP001283361">
    <property type="component" value="Unassembled WGS sequence"/>
</dbReference>
<dbReference type="EMBL" id="JAWDGP010007948">
    <property type="protein sequence ID" value="KAK3699260.1"/>
    <property type="molecule type" value="Genomic_DNA"/>
</dbReference>
<sequence length="82" mass="9300">MLCTQQHAERSLAGWSRFDPVGFPRAIDSAAPNSSITRNMSCTDRVFSLRALLVVYHYRQYELYRQGVVTESPIGRVPLQAI</sequence>
<name>A0AAE0XP59_9GAST</name>
<evidence type="ECO:0000313" key="2">
    <source>
        <dbReference type="Proteomes" id="UP001283361"/>
    </source>
</evidence>
<evidence type="ECO:0000313" key="1">
    <source>
        <dbReference type="EMBL" id="KAK3699260.1"/>
    </source>
</evidence>
<protein>
    <submittedName>
        <fullName evidence="1">Uncharacterized protein</fullName>
    </submittedName>
</protein>